<dbReference type="PANTHER" id="PTHR23150:SF19">
    <property type="entry name" value="FORMYLGLYCINE-GENERATING ENZYME"/>
    <property type="match status" value="1"/>
</dbReference>
<dbReference type="InterPro" id="IPR016187">
    <property type="entry name" value="CTDL_fold"/>
</dbReference>
<dbReference type="Proteomes" id="UP000641429">
    <property type="component" value="Unassembled WGS sequence"/>
</dbReference>
<dbReference type="InterPro" id="IPR042095">
    <property type="entry name" value="SUMF_sf"/>
</dbReference>
<evidence type="ECO:0000313" key="2">
    <source>
        <dbReference type="EMBL" id="MBJ6598184.1"/>
    </source>
</evidence>
<proteinExistence type="predicted"/>
<name>A0A8I1KH19_ENTAS</name>
<dbReference type="InterPro" id="IPR005532">
    <property type="entry name" value="SUMF_dom"/>
</dbReference>
<evidence type="ECO:0000259" key="1">
    <source>
        <dbReference type="Pfam" id="PF03781"/>
    </source>
</evidence>
<gene>
    <name evidence="2" type="ORF">JGT27_21060</name>
</gene>
<protein>
    <submittedName>
        <fullName evidence="2">SUMF1/EgtB/PvdO family nonheme iron enzyme</fullName>
    </submittedName>
</protein>
<dbReference type="PROSITE" id="PS51257">
    <property type="entry name" value="PROKAR_LIPOPROTEIN"/>
    <property type="match status" value="1"/>
</dbReference>
<dbReference type="InterPro" id="IPR051043">
    <property type="entry name" value="Sulfatase_Mod_Factor_Kinase"/>
</dbReference>
<dbReference type="Gene3D" id="3.90.1580.10">
    <property type="entry name" value="paralog of FGE (formylglycine-generating enzyme)"/>
    <property type="match status" value="1"/>
</dbReference>
<dbReference type="SUPFAM" id="SSF56436">
    <property type="entry name" value="C-type lectin-like"/>
    <property type="match status" value="1"/>
</dbReference>
<comment type="caution">
    <text evidence="2">The sequence shown here is derived from an EMBL/GenBank/DDBJ whole genome shotgun (WGS) entry which is preliminary data.</text>
</comment>
<feature type="domain" description="Sulfatase-modifying factor enzyme-like" evidence="1">
    <location>
        <begin position="46"/>
        <end position="283"/>
    </location>
</feature>
<accession>A0A8I1KH19</accession>
<dbReference type="RefSeq" id="WP_199029385.1">
    <property type="nucleotide sequence ID" value="NZ_JAELXN010000087.1"/>
</dbReference>
<evidence type="ECO:0000313" key="3">
    <source>
        <dbReference type="Proteomes" id="UP000641429"/>
    </source>
</evidence>
<reference evidence="2" key="1">
    <citation type="submission" date="2020-12" db="EMBL/GenBank/DDBJ databases">
        <title>Molecular epidemiology of VIM- metallo-b-lactamase-producing Enterobacter cloacae complex isolated in France between 2015 and 2018.</title>
        <authorList>
            <person name="Emeraud C."/>
            <person name="Petit C."/>
            <person name="Bonnin R."/>
            <person name="Naas T."/>
            <person name="Dortet L."/>
        </authorList>
    </citation>
    <scope>NUCLEOTIDE SEQUENCE</scope>
    <source>
        <strain evidence="2">170C2</strain>
    </source>
</reference>
<dbReference type="GO" id="GO:0120147">
    <property type="term" value="F:formylglycine-generating oxidase activity"/>
    <property type="evidence" value="ECO:0007669"/>
    <property type="project" value="TreeGrafter"/>
</dbReference>
<sequence length="324" mass="36800">MSKNRLVIYSLILMVFVSGCDNSASVIKHTPQEKAEIQRYLSRVKADLVYVHGGTFWMGDFCKKMRGDGPYCSSEKDTKPLHEIELNSFSISKFKVTHEDYKFYLKINDLPAQTFDKKWKDATLAEMNHFKNSPAIVNWTEANNYCIWLGRVTGLPFSLPTEAQWEYSARSRGQYILVATDDGVWRENKKNGKGINYATDVDRQAVEDKVGINSTSVHFPVNAYPPSPLGLYGMADNGYEWVKDWYDPNYYNVADKKNPQGPEKPVIKDEQTGQYRKVLRGGNNPDPSGDVGLTFYRGYRITDNPYPVSTTVRCVVNAPDPIKG</sequence>
<dbReference type="PANTHER" id="PTHR23150">
    <property type="entry name" value="SULFATASE MODIFYING FACTOR 1, 2"/>
    <property type="match status" value="1"/>
</dbReference>
<organism evidence="2 3">
    <name type="scientific">Enterobacter asburiae</name>
    <dbReference type="NCBI Taxonomy" id="61645"/>
    <lineage>
        <taxon>Bacteria</taxon>
        <taxon>Pseudomonadati</taxon>
        <taxon>Pseudomonadota</taxon>
        <taxon>Gammaproteobacteria</taxon>
        <taxon>Enterobacterales</taxon>
        <taxon>Enterobacteriaceae</taxon>
        <taxon>Enterobacter</taxon>
        <taxon>Enterobacter cloacae complex</taxon>
    </lineage>
</organism>
<dbReference type="AlphaFoldDB" id="A0A8I1KH19"/>
<dbReference type="EMBL" id="JAELXN010000087">
    <property type="protein sequence ID" value="MBJ6598184.1"/>
    <property type="molecule type" value="Genomic_DNA"/>
</dbReference>
<dbReference type="Pfam" id="PF03781">
    <property type="entry name" value="FGE-sulfatase"/>
    <property type="match status" value="1"/>
</dbReference>